<comment type="caution">
    <text evidence="2">The sequence shown here is derived from an EMBL/GenBank/DDBJ whole genome shotgun (WGS) entry which is preliminary data.</text>
</comment>
<evidence type="ECO:0000256" key="1">
    <source>
        <dbReference type="SAM" id="MobiDB-lite"/>
    </source>
</evidence>
<dbReference type="OrthoDB" id="3265969at2759"/>
<dbReference type="Proteomes" id="UP000037035">
    <property type="component" value="Unassembled WGS sequence"/>
</dbReference>
<dbReference type="AlphaFoldDB" id="A0A0L6UQN7"/>
<accession>A0A0L6UQN7</accession>
<evidence type="ECO:0000313" key="2">
    <source>
        <dbReference type="EMBL" id="KNZ50838.1"/>
    </source>
</evidence>
<reference evidence="2 3" key="1">
    <citation type="submission" date="2015-08" db="EMBL/GenBank/DDBJ databases">
        <title>Next Generation Sequencing and Analysis of the Genome of Puccinia sorghi L Schw, the Causal Agent of Maize Common Rust.</title>
        <authorList>
            <person name="Rochi L."/>
            <person name="Burguener G."/>
            <person name="Darino M."/>
            <person name="Turjanski A."/>
            <person name="Kreff E."/>
            <person name="Dieguez M.J."/>
            <person name="Sacco F."/>
        </authorList>
    </citation>
    <scope>NUCLEOTIDE SEQUENCE [LARGE SCALE GENOMIC DNA]</scope>
    <source>
        <strain evidence="2 3">RO10H11247</strain>
    </source>
</reference>
<sequence>MAQIELTSQGNRTDDQGHQFQLLHSQDCPQETQHQDSRSPGSQRLANIHPQRNPNWLNEGSQCGNFHKMKLAKEEAIGRMNLQINSQSPIKTSALKYTNGSYDREKGAGAAICLEADIALSLALGVNPHILNHECEAVGVLLELQLLRRRMQQSPCASAFILTDNKGVQRLEDYHQAKTGQYLFMEIAEAWRSLPEDMEFNLNTASQLSQNDLNLPTGLPGPLLADQPTFGGALTPPLLSFQGQTMTGSSYRHSRRVLIRQAKEADLKFNSNRPHLSLRLPRAHRLVASFLKSTGPAGWYRMQQMTQWSDSSRHTLGSTRRHQPSVRAHHLVRASFTPQRNSLMNKVMATTTACVGHRDCFNVAGLEAHRRDCHRAVPQGQESHWTSVEQRREIVASRYLGLEIFRYDMRAVSDVRCKVGLQPFSLQVLCRKISGKSGYLATILCAHVEREISRDKDIHRNRNPVVLKRTTLEWKGLQPVQTSVKNSMKCQYGFYSPESTHLSQHEEWNRKSPVVGPLAVRASESLCRLNRIGFRQTLKLANLTHQEMVDCTGGRTCHRRNELYNWEMNEDDDKEEEEFNIFKELCSDDELEKEKGKSEKGRRPNKEQDQQQATISSWRINQHMTTEISSGGSDFERNFFCG</sequence>
<evidence type="ECO:0000313" key="3">
    <source>
        <dbReference type="Proteomes" id="UP000037035"/>
    </source>
</evidence>
<feature type="compositionally biased region" description="Polar residues" evidence="1">
    <location>
        <begin position="610"/>
        <end position="621"/>
    </location>
</feature>
<feature type="compositionally biased region" description="Basic and acidic residues" evidence="1">
    <location>
        <begin position="592"/>
        <end position="609"/>
    </location>
</feature>
<dbReference type="VEuPathDB" id="FungiDB:VP01_4215g1"/>
<proteinExistence type="predicted"/>
<organism evidence="2 3">
    <name type="scientific">Puccinia sorghi</name>
    <dbReference type="NCBI Taxonomy" id="27349"/>
    <lineage>
        <taxon>Eukaryota</taxon>
        <taxon>Fungi</taxon>
        <taxon>Dikarya</taxon>
        <taxon>Basidiomycota</taxon>
        <taxon>Pucciniomycotina</taxon>
        <taxon>Pucciniomycetes</taxon>
        <taxon>Pucciniales</taxon>
        <taxon>Pucciniaceae</taxon>
        <taxon>Puccinia</taxon>
    </lineage>
</organism>
<feature type="region of interest" description="Disordered" evidence="1">
    <location>
        <begin position="590"/>
        <end position="621"/>
    </location>
</feature>
<feature type="region of interest" description="Disordered" evidence="1">
    <location>
        <begin position="28"/>
        <end position="61"/>
    </location>
</feature>
<dbReference type="EMBL" id="LAVV01009297">
    <property type="protein sequence ID" value="KNZ50838.1"/>
    <property type="molecule type" value="Genomic_DNA"/>
</dbReference>
<protein>
    <submittedName>
        <fullName evidence="2">Uncharacterized protein</fullName>
    </submittedName>
</protein>
<keyword evidence="3" id="KW-1185">Reference proteome</keyword>
<name>A0A0L6UQN7_9BASI</name>
<gene>
    <name evidence="2" type="ORF">VP01_4215g1</name>
</gene>
<feature type="non-terminal residue" evidence="2">
    <location>
        <position position="642"/>
    </location>
</feature>